<feature type="signal peptide" evidence="6">
    <location>
        <begin position="1"/>
        <end position="24"/>
    </location>
</feature>
<evidence type="ECO:0000256" key="5">
    <source>
        <dbReference type="SAM" id="MobiDB-lite"/>
    </source>
</evidence>
<gene>
    <name evidence="9" type="ORF">SPDO_24580</name>
</gene>
<comment type="caution">
    <text evidence="9">The sequence shown here is derived from an EMBL/GenBank/DDBJ whole genome shotgun (WGS) entry which is preliminary data.</text>
</comment>
<dbReference type="OrthoDB" id="9768470at2"/>
<evidence type="ECO:0000259" key="7">
    <source>
        <dbReference type="Pfam" id="PF00593"/>
    </source>
</evidence>
<evidence type="ECO:0000256" key="6">
    <source>
        <dbReference type="SAM" id="SignalP"/>
    </source>
</evidence>
<dbReference type="InterPro" id="IPR000531">
    <property type="entry name" value="Beta-barrel_TonB"/>
</dbReference>
<evidence type="ECO:0000256" key="2">
    <source>
        <dbReference type="ARBA" id="ARBA00023136"/>
    </source>
</evidence>
<feature type="compositionally biased region" description="Low complexity" evidence="5">
    <location>
        <begin position="49"/>
        <end position="66"/>
    </location>
</feature>
<feature type="region of interest" description="Disordered" evidence="5">
    <location>
        <begin position="27"/>
        <end position="80"/>
    </location>
</feature>
<dbReference type="Proteomes" id="UP000197290">
    <property type="component" value="Unassembled WGS sequence"/>
</dbReference>
<evidence type="ECO:0000313" key="9">
    <source>
        <dbReference type="EMBL" id="OWK29469.1"/>
    </source>
</evidence>
<dbReference type="InterPro" id="IPR036942">
    <property type="entry name" value="Beta-barrel_TonB_sf"/>
</dbReference>
<proteinExistence type="inferred from homology"/>
<dbReference type="AlphaFoldDB" id="A0A245ZI93"/>
<evidence type="ECO:0000313" key="10">
    <source>
        <dbReference type="Proteomes" id="UP000197290"/>
    </source>
</evidence>
<dbReference type="GO" id="GO:0009279">
    <property type="term" value="C:cell outer membrane"/>
    <property type="evidence" value="ECO:0007669"/>
    <property type="project" value="UniProtKB-SubCell"/>
</dbReference>
<evidence type="ECO:0000256" key="1">
    <source>
        <dbReference type="ARBA" id="ARBA00004442"/>
    </source>
</evidence>
<dbReference type="RefSeq" id="WP_088367868.1">
    <property type="nucleotide sequence ID" value="NZ_NBBI01000004.1"/>
</dbReference>
<name>A0A245ZI93_9SPHN</name>
<dbReference type="InterPro" id="IPR012910">
    <property type="entry name" value="Plug_dom"/>
</dbReference>
<reference evidence="9 10" key="1">
    <citation type="submission" date="2017-03" db="EMBL/GenBank/DDBJ databases">
        <title>Genome sequence of Sphingomonas dokdonensis DSM 21029.</title>
        <authorList>
            <person name="Poehlein A."/>
            <person name="Wuebbeler J.H."/>
            <person name="Steinbuechel A."/>
            <person name="Daniel R."/>
        </authorList>
    </citation>
    <scope>NUCLEOTIDE SEQUENCE [LARGE SCALE GENOMIC DNA]</scope>
    <source>
        <strain evidence="9 10">DSM 21029</strain>
    </source>
</reference>
<keyword evidence="2 4" id="KW-0472">Membrane</keyword>
<feature type="compositionally biased region" description="Polar residues" evidence="5">
    <location>
        <begin position="36"/>
        <end position="48"/>
    </location>
</feature>
<accession>A0A245ZI93</accession>
<dbReference type="SUPFAM" id="SSF56935">
    <property type="entry name" value="Porins"/>
    <property type="match status" value="1"/>
</dbReference>
<feature type="domain" description="TonB-dependent receptor plug" evidence="8">
    <location>
        <begin position="99"/>
        <end position="200"/>
    </location>
</feature>
<comment type="similarity">
    <text evidence="4">Belongs to the TonB-dependent receptor family.</text>
</comment>
<dbReference type="InterPro" id="IPR037066">
    <property type="entry name" value="Plug_dom_sf"/>
</dbReference>
<keyword evidence="6" id="KW-0732">Signal</keyword>
<dbReference type="EMBL" id="NBBI01000004">
    <property type="protein sequence ID" value="OWK29469.1"/>
    <property type="molecule type" value="Genomic_DNA"/>
</dbReference>
<dbReference type="Pfam" id="PF07715">
    <property type="entry name" value="Plug"/>
    <property type="match status" value="1"/>
</dbReference>
<dbReference type="Pfam" id="PF00593">
    <property type="entry name" value="TonB_dep_Rec_b-barrel"/>
    <property type="match status" value="1"/>
</dbReference>
<protein>
    <submittedName>
        <fullName evidence="9">TonB dependent receptor</fullName>
    </submittedName>
</protein>
<evidence type="ECO:0000259" key="8">
    <source>
        <dbReference type="Pfam" id="PF07715"/>
    </source>
</evidence>
<dbReference type="Gene3D" id="2.170.130.10">
    <property type="entry name" value="TonB-dependent receptor, plug domain"/>
    <property type="match status" value="1"/>
</dbReference>
<sequence length="943" mass="102366">MRQRALYASLLLVTTTFVTPAALAQVAPSGGAPTAGPSTATISPSAEQTPTDPSAADPSAATQSAPLAEEQEAEVSAPGVDANAGGDIVVVGRNIPNTVRSTAQVISVLSTADIARTGEGDIAGALTRVTGLSVVGNGYVFVRGLGDRYSSALLNGSPLPSPEPLRRTVPLDIFPTSIVGSALVQKTYSANYPGEFGGGVINLTTKAIPDENYVTIGGSGGIDTQTTGKLGYTYFGSKTDWLGYDSGERKVPGFLRDAPNGTGVIPTAQVAQLSNARTTLLQRNQDIPANWSADLNVGLVGELGAGRIGMIATGGISNTWRTRDTTQQDTISADGTLRNDFDTVITDNRAVVNGLLGFGYEFDENRIRWTNVYIHDTLKQGRASAATVYNNSSGNPIFQQNTNWFERQLIETQLVGEFKPIDDLSVDVRGAYANSKRNSPYERQFVYNCNTNLNVQVTSPIGGTPLSCPGVWQATNAFGRFATVVFSELEENLYSGQADVAYKLPGDRPFTLSAGYYYSQNDRTSIRLPFTYQTTTGREIPFPCNLFRPDYLLSPDVLNGCPVATTGTQAENAVQLRFDSGLNGSFAYDASLRIHAGYVQAEAEAIDGIRAIIGVRYETAKQEVTPIGAVSTRLNNDYFLPAATLTWNFAPDMQLRLAAAKTIARPQFRELAPQAFRDFESDRLFFGNPNLRDSKLYNLEARYEWFFDRDQRITAAGFYKRIDNPIEQVGFYPTPDARLQTGFTYLPRASLWGGEVEVQKYIPLDFIADAMAGKRAVIIANYTYTQSQITANSQCVPSVLGVSLGGCADGFAPANLQFRDGAPLTGQSDHLVNLQLGYEDRDNDMQATLLFNYASDRVTNRGPALLSGVGFQPDIIEKPGIRVDFVARQTVDFLGTRVELKGEARNLTGTRYQERQTFDDGRQVFINRYEQGRTFTLGASVTF</sequence>
<evidence type="ECO:0000256" key="3">
    <source>
        <dbReference type="ARBA" id="ARBA00023237"/>
    </source>
</evidence>
<feature type="chain" id="PRO_5012219078" evidence="6">
    <location>
        <begin position="25"/>
        <end position="943"/>
    </location>
</feature>
<dbReference type="PANTHER" id="PTHR40980:SF5">
    <property type="entry name" value="TONB-DEPENDENT RECEPTOR"/>
    <property type="match status" value="1"/>
</dbReference>
<dbReference type="Gene3D" id="2.40.170.20">
    <property type="entry name" value="TonB-dependent receptor, beta-barrel domain"/>
    <property type="match status" value="1"/>
</dbReference>
<organism evidence="9 10">
    <name type="scientific">Sphingomonas dokdonensis</name>
    <dbReference type="NCBI Taxonomy" id="344880"/>
    <lineage>
        <taxon>Bacteria</taxon>
        <taxon>Pseudomonadati</taxon>
        <taxon>Pseudomonadota</taxon>
        <taxon>Alphaproteobacteria</taxon>
        <taxon>Sphingomonadales</taxon>
        <taxon>Sphingomonadaceae</taxon>
        <taxon>Sphingomonas</taxon>
    </lineage>
</organism>
<keyword evidence="10" id="KW-1185">Reference proteome</keyword>
<feature type="domain" description="TonB-dependent receptor-like beta-barrel" evidence="7">
    <location>
        <begin position="360"/>
        <end position="857"/>
    </location>
</feature>
<comment type="subcellular location">
    <subcellularLocation>
        <location evidence="1 4">Cell outer membrane</location>
    </subcellularLocation>
</comment>
<dbReference type="PANTHER" id="PTHR40980">
    <property type="entry name" value="PLUG DOMAIN-CONTAINING PROTEIN"/>
    <property type="match status" value="1"/>
</dbReference>
<keyword evidence="4" id="KW-0798">TonB box</keyword>
<keyword evidence="3" id="KW-0998">Cell outer membrane</keyword>
<evidence type="ECO:0000256" key="4">
    <source>
        <dbReference type="RuleBase" id="RU003357"/>
    </source>
</evidence>
<keyword evidence="9" id="KW-0675">Receptor</keyword>